<evidence type="ECO:0000313" key="1">
    <source>
        <dbReference type="EMBL" id="VTP04420.1"/>
    </source>
</evidence>
<accession>A0A653F448</accession>
<name>A0A653F448_9MYCO</name>
<sequence length="92" mass="9974">MRASARSLIARQAWLAHPHQEMHILTDLRESSGPYRDGLLITSDRRTTSVLLAHPVDDFPAGQPVQSVSFCHTARVAASADVGRAVVSDRAA</sequence>
<gene>
    <name evidence="1" type="ORF">BIN_B_05532</name>
</gene>
<reference evidence="1" key="1">
    <citation type="submission" date="2019-05" db="EMBL/GenBank/DDBJ databases">
        <authorList>
            <person name="Naeem R."/>
            <person name="Antony C."/>
            <person name="Guan Q."/>
        </authorList>
    </citation>
    <scope>NUCLEOTIDE SEQUENCE</scope>
    <source>
        <strain evidence="1">2</strain>
    </source>
</reference>
<dbReference type="EMBL" id="LR589199">
    <property type="protein sequence ID" value="VTP04420.1"/>
    <property type="molecule type" value="Genomic_DNA"/>
</dbReference>
<proteinExistence type="predicted"/>
<organism evidence="1">
    <name type="scientific">Mycobacterium riyadhense</name>
    <dbReference type="NCBI Taxonomy" id="486698"/>
    <lineage>
        <taxon>Bacteria</taxon>
        <taxon>Bacillati</taxon>
        <taxon>Actinomycetota</taxon>
        <taxon>Actinomycetes</taxon>
        <taxon>Mycobacteriales</taxon>
        <taxon>Mycobacteriaceae</taxon>
        <taxon>Mycobacterium</taxon>
    </lineage>
</organism>
<protein>
    <submittedName>
        <fullName evidence="1">Uncharacterized protein</fullName>
    </submittedName>
</protein>
<dbReference type="AlphaFoldDB" id="A0A653F448"/>